<feature type="domain" description="DNA2/NAM7 helicase-like C-terminal" evidence="5">
    <location>
        <begin position="1049"/>
        <end position="1242"/>
    </location>
</feature>
<dbReference type="Pfam" id="PF13245">
    <property type="entry name" value="AAA_19"/>
    <property type="match status" value="1"/>
</dbReference>
<accession>A0A068RK09</accession>
<evidence type="ECO:0000313" key="7">
    <source>
        <dbReference type="Proteomes" id="UP000027586"/>
    </source>
</evidence>
<dbReference type="STRING" id="1263082.A0A068RK09"/>
<dbReference type="InterPro" id="IPR050534">
    <property type="entry name" value="Coronavir_polyprotein_1ab"/>
</dbReference>
<proteinExistence type="predicted"/>
<evidence type="ECO:0000256" key="3">
    <source>
        <dbReference type="ARBA" id="ARBA00022806"/>
    </source>
</evidence>
<reference evidence="6" key="1">
    <citation type="submission" date="2013-08" db="EMBL/GenBank/DDBJ databases">
        <title>Gene expansion shapes genome architecture in the human pathogen Lichtheimia corymbifera: an evolutionary genomics analysis in the ancient terrestrial Mucorales (Mucoromycotina).</title>
        <authorList>
            <person name="Schwartze V.U."/>
            <person name="Winter S."/>
            <person name="Shelest E."/>
            <person name="Marcet-Houben M."/>
            <person name="Horn F."/>
            <person name="Wehner S."/>
            <person name="Hoffmann K."/>
            <person name="Riege K."/>
            <person name="Sammeth M."/>
            <person name="Nowrousian M."/>
            <person name="Valiante V."/>
            <person name="Linde J."/>
            <person name="Jacobsen I.D."/>
            <person name="Marz M."/>
            <person name="Brakhage A.A."/>
            <person name="Gabaldon T."/>
            <person name="Bocker S."/>
            <person name="Voigt K."/>
        </authorList>
    </citation>
    <scope>NUCLEOTIDE SEQUENCE [LARGE SCALE GENOMIC DNA]</scope>
    <source>
        <strain evidence="6">FSU 9682</strain>
    </source>
</reference>
<evidence type="ECO:0000256" key="1">
    <source>
        <dbReference type="ARBA" id="ARBA00022741"/>
    </source>
</evidence>
<organism evidence="6 7">
    <name type="scientific">Lichtheimia corymbifera JMRC:FSU:9682</name>
    <dbReference type="NCBI Taxonomy" id="1263082"/>
    <lineage>
        <taxon>Eukaryota</taxon>
        <taxon>Fungi</taxon>
        <taxon>Fungi incertae sedis</taxon>
        <taxon>Mucoromycota</taxon>
        <taxon>Mucoromycotina</taxon>
        <taxon>Mucoromycetes</taxon>
        <taxon>Mucorales</taxon>
        <taxon>Lichtheimiaceae</taxon>
        <taxon>Lichtheimia</taxon>
    </lineage>
</organism>
<keyword evidence="3" id="KW-0347">Helicase</keyword>
<dbReference type="EMBL" id="CBTN010000003">
    <property type="protein sequence ID" value="CDH49321.1"/>
    <property type="molecule type" value="Genomic_DNA"/>
</dbReference>
<keyword evidence="7" id="KW-1185">Reference proteome</keyword>
<dbReference type="InterPro" id="IPR041679">
    <property type="entry name" value="DNA2/NAM7-like_C"/>
</dbReference>
<dbReference type="Gene3D" id="3.40.50.300">
    <property type="entry name" value="P-loop containing nucleotide triphosphate hydrolases"/>
    <property type="match status" value="2"/>
</dbReference>
<dbReference type="SUPFAM" id="SSF52540">
    <property type="entry name" value="P-loop containing nucleoside triphosphate hydrolases"/>
    <property type="match status" value="1"/>
</dbReference>
<dbReference type="InterPro" id="IPR011604">
    <property type="entry name" value="PDDEXK-like_dom_sf"/>
</dbReference>
<dbReference type="VEuPathDB" id="FungiDB:LCOR_01068.1"/>
<dbReference type="InterPro" id="IPR027417">
    <property type="entry name" value="P-loop_NTPase"/>
</dbReference>
<keyword evidence="2" id="KW-0378">Hydrolase</keyword>
<evidence type="ECO:0000313" key="6">
    <source>
        <dbReference type="EMBL" id="CDH49321.1"/>
    </source>
</evidence>
<dbReference type="PANTHER" id="PTHR43788">
    <property type="entry name" value="DNA2/NAM7 HELICASE FAMILY MEMBER"/>
    <property type="match status" value="1"/>
</dbReference>
<dbReference type="InterPro" id="IPR047187">
    <property type="entry name" value="SF1_C_Upf1"/>
</dbReference>
<evidence type="ECO:0000256" key="4">
    <source>
        <dbReference type="ARBA" id="ARBA00022840"/>
    </source>
</evidence>
<dbReference type="GO" id="GO:0043139">
    <property type="term" value="F:5'-3' DNA helicase activity"/>
    <property type="evidence" value="ECO:0007669"/>
    <property type="project" value="TreeGrafter"/>
</dbReference>
<keyword evidence="1" id="KW-0547">Nucleotide-binding</keyword>
<dbReference type="GO" id="GO:0005524">
    <property type="term" value="F:ATP binding"/>
    <property type="evidence" value="ECO:0007669"/>
    <property type="project" value="UniProtKB-KW"/>
</dbReference>
<comment type="caution">
    <text evidence="6">The sequence shown here is derived from an EMBL/GenBank/DDBJ whole genome shotgun (WGS) entry which is preliminary data.</text>
</comment>
<dbReference type="PANTHER" id="PTHR43788:SF8">
    <property type="entry name" value="DNA-BINDING PROTEIN SMUBP-2"/>
    <property type="match status" value="1"/>
</dbReference>
<protein>
    <submittedName>
        <fullName evidence="6">Aaa atpase</fullName>
    </submittedName>
</protein>
<evidence type="ECO:0000259" key="5">
    <source>
        <dbReference type="Pfam" id="PF13087"/>
    </source>
</evidence>
<dbReference type="CDD" id="cd18808">
    <property type="entry name" value="SF1_C_Upf1"/>
    <property type="match status" value="1"/>
</dbReference>
<evidence type="ECO:0000256" key="2">
    <source>
        <dbReference type="ARBA" id="ARBA00022801"/>
    </source>
</evidence>
<name>A0A068RK09_9FUNG</name>
<gene>
    <name evidence="6" type="ORF">LCOR_01068.1</name>
</gene>
<dbReference type="GO" id="GO:0016787">
    <property type="term" value="F:hydrolase activity"/>
    <property type="evidence" value="ECO:0007669"/>
    <property type="project" value="UniProtKB-KW"/>
</dbReference>
<dbReference type="Pfam" id="PF13087">
    <property type="entry name" value="AAA_12"/>
    <property type="match status" value="1"/>
</dbReference>
<dbReference type="OrthoDB" id="6513042at2759"/>
<sequence length="1294" mass="146723">MTLDKVEESNDRVAIPKLAVSKLAKSYHHRCEKHVKLVASKSSAASGATATVGLLKEAHFQRGYQFEERMAESYGAKLVDHTHTPPSMSKQALRDAQPGQVLYQLTFEMPPKFYQEEAGNAYHLGRFIPDFLFVYKDTSSSTGKRICIVDAKSSKAMNTSHQFQVASYAYLLGYIVKDVRNIRIDAIGGVLLPFSNEPEMFRVDLLLPKIELFYTRELPDIVQDKQLHWLFNSKCKSCEFVNICREDAYGTPGAVPYLTEDRLKTLSPPDDISDIEDLVGQLSSLTIQEKRERAVPSFMASETEYADYAAAYQTQKPQFRGNPIVTLAKTNDHDIFISLMVDPMYSRMCAYVICVYDLQSKTWCDDLGASFHVSAAARSYSRFIELDVKMVQDLAKVLSYMEAHKSRCTIFVSSNPAKDQVQKCCLRLTTMDITEDDEDDIVDQDTVQKAMDCLLALFQDSKMLAIPGIADFPASLEHKVLAPLVVDVEQLVRENVALGVPGFYSLKSMARWMAPNHEPKSDDDLYQEWHTAATDTVIDELLMAQADMLRAIVTKYRSLASYYEDITGDEVYCIDNSPFMWPKTQHFQSSIFGRLAFFKIMECLSGCNNVRSSRLLDLASTSSSSSGNHGIKLQFMRYEVIPQPTPKKPDNKQFLCWFKAIPEGRVPIKILTDSLSKNTMREYILVCDDREGKMQAVKFPDLAFRGKMFFKYDINSVDVNSVSDDGLSVVLEGYTGSSKLEKGHYYRLYKRYVDFNTDKILEAMSEIDQRENSTFEQLVTDPNAWADTLLDDEDAVSSDARATALRLRDDFKMSPSQKDISAQIIQKRLQIVWGPPGSGKTEFLALFINWYIMHLFKETSSKDRFIIGVTAFTRHAIMNLLQRIATVRQRHSCTDSFTIISMKGSDDSHEVNTNEMIQCKAKDLKKTIKSTSKGPLVVGGTVWDWYKVKNEWRTWKGCSMMIIDESSQLLVSDAAVAVDCLNQKQGRLIIAGDHMQLGPILHNKYPKLPATDPLLFGSIQQCLMRTEDNKAIPPQEFLLRKGTTHDFGRNTIQLKDNWRMNEELNSFFKQVYGDDLAAHYPTRILQHDWQKLKMDNVSQLQAALDPKKSISLVKINMGDKEVDEETEEEVEAKVIAKLVHAHLTTRVDPATSSSSKKPHVMIVTPHHRQRVAVEHRLEQWGVASKGQVTVDTVEKMQGQESELVIACFAFNDVGGNKIDFLLDFKRWNVAISRARSKVIIVTTDYMLNLPKNKGHNALDLFEKRESAEGWGFVCLLQDWAKKANAVVDWSINSD</sequence>
<keyword evidence="4" id="KW-0067">ATP-binding</keyword>
<dbReference type="Gene3D" id="3.90.320.10">
    <property type="match status" value="1"/>
</dbReference>
<dbReference type="Proteomes" id="UP000027586">
    <property type="component" value="Unassembled WGS sequence"/>
</dbReference>